<protein>
    <submittedName>
        <fullName evidence="3">Uncharacterized protein</fullName>
    </submittedName>
</protein>
<feature type="transmembrane region" description="Helical" evidence="2">
    <location>
        <begin position="131"/>
        <end position="151"/>
    </location>
</feature>
<feature type="compositionally biased region" description="Basic and acidic residues" evidence="1">
    <location>
        <begin position="217"/>
        <end position="226"/>
    </location>
</feature>
<proteinExistence type="predicted"/>
<keyword evidence="2" id="KW-1133">Transmembrane helix</keyword>
<accession>A0AAV4A1D9</accession>
<feature type="transmembrane region" description="Helical" evidence="2">
    <location>
        <begin position="97"/>
        <end position="119"/>
    </location>
</feature>
<gene>
    <name evidence="3" type="ORF">PoB_002774000</name>
</gene>
<organism evidence="3 4">
    <name type="scientific">Plakobranchus ocellatus</name>
    <dbReference type="NCBI Taxonomy" id="259542"/>
    <lineage>
        <taxon>Eukaryota</taxon>
        <taxon>Metazoa</taxon>
        <taxon>Spiralia</taxon>
        <taxon>Lophotrochozoa</taxon>
        <taxon>Mollusca</taxon>
        <taxon>Gastropoda</taxon>
        <taxon>Heterobranchia</taxon>
        <taxon>Euthyneura</taxon>
        <taxon>Panpulmonata</taxon>
        <taxon>Sacoglossa</taxon>
        <taxon>Placobranchoidea</taxon>
        <taxon>Plakobranchidae</taxon>
        <taxon>Plakobranchus</taxon>
    </lineage>
</organism>
<reference evidence="3 4" key="1">
    <citation type="journal article" date="2021" name="Elife">
        <title>Chloroplast acquisition without the gene transfer in kleptoplastic sea slugs, Plakobranchus ocellatus.</title>
        <authorList>
            <person name="Maeda T."/>
            <person name="Takahashi S."/>
            <person name="Yoshida T."/>
            <person name="Shimamura S."/>
            <person name="Takaki Y."/>
            <person name="Nagai Y."/>
            <person name="Toyoda A."/>
            <person name="Suzuki Y."/>
            <person name="Arimoto A."/>
            <person name="Ishii H."/>
            <person name="Satoh N."/>
            <person name="Nishiyama T."/>
            <person name="Hasebe M."/>
            <person name="Maruyama T."/>
            <person name="Minagawa J."/>
            <person name="Obokata J."/>
            <person name="Shigenobu S."/>
        </authorList>
    </citation>
    <scope>NUCLEOTIDE SEQUENCE [LARGE SCALE GENOMIC DNA]</scope>
</reference>
<keyword evidence="2" id="KW-0472">Membrane</keyword>
<dbReference type="AlphaFoldDB" id="A0AAV4A1D9"/>
<evidence type="ECO:0000313" key="4">
    <source>
        <dbReference type="Proteomes" id="UP000735302"/>
    </source>
</evidence>
<evidence type="ECO:0000256" key="1">
    <source>
        <dbReference type="SAM" id="MobiDB-lite"/>
    </source>
</evidence>
<comment type="caution">
    <text evidence="3">The sequence shown here is derived from an EMBL/GenBank/DDBJ whole genome shotgun (WGS) entry which is preliminary data.</text>
</comment>
<name>A0AAV4A1D9_9GAST</name>
<keyword evidence="2" id="KW-0812">Transmembrane</keyword>
<feature type="transmembrane region" description="Helical" evidence="2">
    <location>
        <begin position="163"/>
        <end position="187"/>
    </location>
</feature>
<sequence>MFACRVKRDRVHVITVLLTCLGCVQPLACFAMVNWWSESPPEAGETIFYGTLQRAECYTETSDGDDGEAETGMREWCDTTWGFEPRPGKEAFSISQLFAMFTAVLCLGGLTTLTLHTFLEDTLSLLTATAFELGASGMFGLLASIIFGGFYNTIKTPRHSIGPAFYLLLCGSLFCLPAGGLSAWTAIKGGYALWGIGKKQLPDDNDGADTANAAKRPSRDSIDFGDVKVVSQATEEQKDLQSKDAPALSHPTKS</sequence>
<evidence type="ECO:0000313" key="3">
    <source>
        <dbReference type="EMBL" id="GFO01235.1"/>
    </source>
</evidence>
<feature type="region of interest" description="Disordered" evidence="1">
    <location>
        <begin position="205"/>
        <end position="254"/>
    </location>
</feature>
<evidence type="ECO:0000256" key="2">
    <source>
        <dbReference type="SAM" id="Phobius"/>
    </source>
</evidence>
<dbReference type="Proteomes" id="UP000735302">
    <property type="component" value="Unassembled WGS sequence"/>
</dbReference>
<dbReference type="Gene3D" id="1.20.140.150">
    <property type="match status" value="1"/>
</dbReference>
<dbReference type="EMBL" id="BLXT01003251">
    <property type="protein sequence ID" value="GFO01235.1"/>
    <property type="molecule type" value="Genomic_DNA"/>
</dbReference>
<keyword evidence="4" id="KW-1185">Reference proteome</keyword>